<dbReference type="GO" id="GO:0032259">
    <property type="term" value="P:methylation"/>
    <property type="evidence" value="ECO:0007669"/>
    <property type="project" value="UniProtKB-KW"/>
</dbReference>
<keyword evidence="1" id="KW-0808">Transferase</keyword>
<dbReference type="SUPFAM" id="SSF53335">
    <property type="entry name" value="S-adenosyl-L-methionine-dependent methyltransferases"/>
    <property type="match status" value="1"/>
</dbReference>
<evidence type="ECO:0000313" key="2">
    <source>
        <dbReference type="Proteomes" id="UP000017559"/>
    </source>
</evidence>
<organism evidence="1 2">
    <name type="scientific">Moniliophthora roreri (strain MCA 2997)</name>
    <name type="common">Cocoa frosty pod rot fungus</name>
    <name type="synonym">Crinipellis roreri</name>
    <dbReference type="NCBI Taxonomy" id="1381753"/>
    <lineage>
        <taxon>Eukaryota</taxon>
        <taxon>Fungi</taxon>
        <taxon>Dikarya</taxon>
        <taxon>Basidiomycota</taxon>
        <taxon>Agaricomycotina</taxon>
        <taxon>Agaricomycetes</taxon>
        <taxon>Agaricomycetidae</taxon>
        <taxon>Agaricales</taxon>
        <taxon>Marasmiineae</taxon>
        <taxon>Marasmiaceae</taxon>
        <taxon>Moniliophthora</taxon>
    </lineage>
</organism>
<dbReference type="InterPro" id="IPR029063">
    <property type="entry name" value="SAM-dependent_MTases_sf"/>
</dbReference>
<protein>
    <submittedName>
        <fullName evidence="1">Hexaprenyldihydroxybenzoate methyltransferase</fullName>
    </submittedName>
</protein>
<accession>V2YK72</accession>
<dbReference type="KEGG" id="mrr:Moror_10271"/>
<dbReference type="AlphaFoldDB" id="V2YK72"/>
<gene>
    <name evidence="1" type="ORF">Moror_10271</name>
</gene>
<dbReference type="Pfam" id="PF13489">
    <property type="entry name" value="Methyltransf_23"/>
    <property type="match status" value="1"/>
</dbReference>
<name>V2YK72_MONRO</name>
<dbReference type="STRING" id="1381753.V2YK72"/>
<dbReference type="PANTHER" id="PTHR43861">
    <property type="entry name" value="TRANS-ACONITATE 2-METHYLTRANSFERASE-RELATED"/>
    <property type="match status" value="1"/>
</dbReference>
<evidence type="ECO:0000313" key="1">
    <source>
        <dbReference type="EMBL" id="ESK92099.1"/>
    </source>
</evidence>
<keyword evidence="1" id="KW-0489">Methyltransferase</keyword>
<keyword evidence="2" id="KW-1185">Reference proteome</keyword>
<dbReference type="EMBL" id="AWSO01000303">
    <property type="protein sequence ID" value="ESK92099.1"/>
    <property type="molecule type" value="Genomic_DNA"/>
</dbReference>
<reference evidence="1 2" key="1">
    <citation type="journal article" date="2014" name="BMC Genomics">
        <title>Genome and secretome analysis of the hemibiotrophic fungal pathogen, Moniliophthora roreri, which causes frosty pod rot disease of cacao: mechanisms of the biotrophic and necrotrophic phases.</title>
        <authorList>
            <person name="Meinhardt L.W."/>
            <person name="Costa G.G.L."/>
            <person name="Thomazella D.P.T."/>
            <person name="Teixeira P.J.P.L."/>
            <person name="Carazzolle M.F."/>
            <person name="Schuster S.C."/>
            <person name="Carlson J.E."/>
            <person name="Guiltinan M.J."/>
            <person name="Mieczkowski P."/>
            <person name="Farmer A."/>
            <person name="Ramaraj T."/>
            <person name="Crozier J."/>
            <person name="Davis R.E."/>
            <person name="Shao J."/>
            <person name="Melnick R.L."/>
            <person name="Pereira G.A.G."/>
            <person name="Bailey B.A."/>
        </authorList>
    </citation>
    <scope>NUCLEOTIDE SEQUENCE [LARGE SCALE GENOMIC DNA]</scope>
    <source>
        <strain evidence="1 2">MCA 2997</strain>
    </source>
</reference>
<dbReference type="Gene3D" id="3.40.50.150">
    <property type="entry name" value="Vaccinia Virus protein VP39"/>
    <property type="match status" value="1"/>
</dbReference>
<sequence>MTTDQELVRNNKVHWDTVAQNFDKNPWGILHMKLSRKLLPHILKAAPFDKGFSEVMDFGCGNGELQKSFLLAIDTKSILGVDISNGMVDEYNRNVEKWGFNKISSTKGKLKAVRADITDKESGIPPELQGRQFDIIFCCMTYHHLPSIVDTTRALADFLKPGGTLLVVDWVKPEIMLELSEDQQSLIKVPGLSKQEMRSAFEAAGLTFRSYEAVVTMDDSVEDKQIYNTAFLACADKEEMSSSF</sequence>
<comment type="caution">
    <text evidence="1">The sequence shown here is derived from an EMBL/GenBank/DDBJ whole genome shotgun (WGS) entry which is preliminary data.</text>
</comment>
<dbReference type="GO" id="GO:0008168">
    <property type="term" value="F:methyltransferase activity"/>
    <property type="evidence" value="ECO:0007669"/>
    <property type="project" value="UniProtKB-KW"/>
</dbReference>
<dbReference type="Proteomes" id="UP000017559">
    <property type="component" value="Unassembled WGS sequence"/>
</dbReference>
<dbReference type="OrthoDB" id="3647at2759"/>
<proteinExistence type="predicted"/>
<dbReference type="CDD" id="cd02440">
    <property type="entry name" value="AdoMet_MTases"/>
    <property type="match status" value="1"/>
</dbReference>
<dbReference type="HOGENOM" id="CLU_037990_1_1_1"/>